<dbReference type="AlphaFoldDB" id="A0A840E0I0"/>
<dbReference type="RefSeq" id="WP_183494963.1">
    <property type="nucleotide sequence ID" value="NZ_JACIFF010000002.1"/>
</dbReference>
<accession>A0A840E0I0</accession>
<protein>
    <submittedName>
        <fullName evidence="1">Uncharacterized protein</fullName>
    </submittedName>
</protein>
<evidence type="ECO:0000313" key="2">
    <source>
        <dbReference type="Proteomes" id="UP000576209"/>
    </source>
</evidence>
<sequence length="173" mass="18822">MPSSPSLNALLRNPSAALADTDLKITLPLTRALLNEVLAARPAGTPIRELYIDPEAGNRFRVHLSANAPVIGTVSRQLMLVPGPAVSFPDQPWLSFDIVSGLKFLDKPLINLVQGQIESRLPKGVDVSSSYVRIHVPALMTHLGYQQLVPLINKLQVTSEANRLILSLHLNAQ</sequence>
<comment type="caution">
    <text evidence="1">The sequence shown here is derived from an EMBL/GenBank/DDBJ whole genome shotgun (WGS) entry which is preliminary data.</text>
</comment>
<proteinExistence type="predicted"/>
<dbReference type="EMBL" id="JACIFF010000002">
    <property type="protein sequence ID" value="MBB4078731.1"/>
    <property type="molecule type" value="Genomic_DNA"/>
</dbReference>
<dbReference type="Proteomes" id="UP000576209">
    <property type="component" value="Unassembled WGS sequence"/>
</dbReference>
<gene>
    <name evidence="1" type="ORF">GGR28_001344</name>
</gene>
<keyword evidence="2" id="KW-1185">Reference proteome</keyword>
<reference evidence="1 2" key="1">
    <citation type="submission" date="2020-08" db="EMBL/GenBank/DDBJ databases">
        <title>Genomic Encyclopedia of Type Strains, Phase IV (KMG-IV): sequencing the most valuable type-strain genomes for metagenomic binning, comparative biology and taxonomic classification.</title>
        <authorList>
            <person name="Goeker M."/>
        </authorList>
    </citation>
    <scope>NUCLEOTIDE SEQUENCE [LARGE SCALE GENOMIC DNA]</scope>
    <source>
        <strain evidence="1 2">DSM 105137</strain>
    </source>
</reference>
<evidence type="ECO:0000313" key="1">
    <source>
        <dbReference type="EMBL" id="MBB4078731.1"/>
    </source>
</evidence>
<organism evidence="1 2">
    <name type="scientific">Neolewinella aquimaris</name>
    <dbReference type="NCBI Taxonomy" id="1835722"/>
    <lineage>
        <taxon>Bacteria</taxon>
        <taxon>Pseudomonadati</taxon>
        <taxon>Bacteroidota</taxon>
        <taxon>Saprospiria</taxon>
        <taxon>Saprospirales</taxon>
        <taxon>Lewinellaceae</taxon>
        <taxon>Neolewinella</taxon>
    </lineage>
</organism>
<name>A0A840E0I0_9BACT</name>